<dbReference type="PIRSF" id="PIRSF019574">
    <property type="entry name" value="Periplasmic_polyamine_BP"/>
    <property type="match status" value="1"/>
</dbReference>
<keyword evidence="3" id="KW-0732">Signal</keyword>
<reference evidence="6 7" key="1">
    <citation type="submission" date="2015-06" db="EMBL/GenBank/DDBJ databases">
        <title>Draft genome assembly of filamentous brackish cyanobacterium Limnoraphis robusta strain CS-951.</title>
        <authorList>
            <person name="Willis A."/>
            <person name="Parks M."/>
            <person name="Burford M.A."/>
        </authorList>
    </citation>
    <scope>NUCLEOTIDE SEQUENCE [LARGE SCALE GENOMIC DNA]</scope>
    <source>
        <strain evidence="6 7">CS-951</strain>
    </source>
</reference>
<dbReference type="GO" id="GO:0042597">
    <property type="term" value="C:periplasmic space"/>
    <property type="evidence" value="ECO:0007669"/>
    <property type="project" value="UniProtKB-SubCell"/>
</dbReference>
<dbReference type="PANTHER" id="PTHR30222:SF17">
    <property type="entry name" value="SPERMIDINE_PUTRESCINE-BINDING PERIPLASMIC PROTEIN"/>
    <property type="match status" value="1"/>
</dbReference>
<dbReference type="RefSeq" id="WP_046281861.1">
    <property type="nucleotide sequence ID" value="NZ_LATL02000315.1"/>
</dbReference>
<dbReference type="PATRIC" id="fig|1637645.4.peg.6222"/>
<accession>A0A0F5Y8M4</accession>
<dbReference type="InterPro" id="IPR001188">
    <property type="entry name" value="Sperm_putr-bd"/>
</dbReference>
<keyword evidence="4" id="KW-0574">Periplasm</keyword>
<evidence type="ECO:0000256" key="5">
    <source>
        <dbReference type="PIRSR" id="PIRSR019574-1"/>
    </source>
</evidence>
<dbReference type="Pfam" id="PF13416">
    <property type="entry name" value="SBP_bac_8"/>
    <property type="match status" value="1"/>
</dbReference>
<dbReference type="InterPro" id="IPR006311">
    <property type="entry name" value="TAT_signal"/>
</dbReference>
<dbReference type="PRINTS" id="PR00909">
    <property type="entry name" value="SPERMDNBNDNG"/>
</dbReference>
<proteinExistence type="predicted"/>
<evidence type="ECO:0000313" key="7">
    <source>
        <dbReference type="Proteomes" id="UP000033607"/>
    </source>
</evidence>
<evidence type="ECO:0000256" key="3">
    <source>
        <dbReference type="ARBA" id="ARBA00022729"/>
    </source>
</evidence>
<dbReference type="Gene3D" id="3.40.190.10">
    <property type="entry name" value="Periplasmic binding protein-like II"/>
    <property type="match status" value="2"/>
</dbReference>
<keyword evidence="2" id="KW-0813">Transport</keyword>
<dbReference type="SUPFAM" id="SSF53850">
    <property type="entry name" value="Periplasmic binding protein-like II"/>
    <property type="match status" value="1"/>
</dbReference>
<dbReference type="Proteomes" id="UP000033607">
    <property type="component" value="Unassembled WGS sequence"/>
</dbReference>
<evidence type="ECO:0000313" key="6">
    <source>
        <dbReference type="EMBL" id="KKD34992.1"/>
    </source>
</evidence>
<dbReference type="PROSITE" id="PS51318">
    <property type="entry name" value="TAT"/>
    <property type="match status" value="1"/>
</dbReference>
<sequence>MPPIHRPKPSLTRAVQTRRQFLQTSIAAAAASTMTSCGWTLAEVKTTPNTQVASDTLYIYTWTGYTDSDLLDRFTQETGLKVVADVFDSNESMLARIQTGGAGAYSVIYPSDYMVQKMADLGLLMELDHSLLLGLEDMFPMFKNPVYDPGNRYSIPISWGTTGLIYNSRKLKQPPEDWDYLWQNQRQISKQFTLLNDVREVFGATLRTLGYSYNSTDPQQISQAYEKLIKLQPAIASFTTDAWRPQMIVGDLLIAMCYSADAAEVMPENEDLRYITPRSGSSLWTDTLVIPKSAPNPDGAYQWMNFMLQPEIAAQVVERLSFATPSEVAFRKLPKTLRDDPTLFPPESVIERSESLAPLSAEANEIFDRYWTRLTSA</sequence>
<name>A0A0F5Y8M4_9CYAN</name>
<feature type="binding site" evidence="5">
    <location>
        <begin position="197"/>
        <end position="200"/>
    </location>
    <ligand>
        <name>spermidine</name>
        <dbReference type="ChEBI" id="CHEBI:57834"/>
    </ligand>
</feature>
<dbReference type="InterPro" id="IPR006059">
    <property type="entry name" value="SBP"/>
</dbReference>
<evidence type="ECO:0000256" key="1">
    <source>
        <dbReference type="ARBA" id="ARBA00004418"/>
    </source>
</evidence>
<dbReference type="CDD" id="cd13590">
    <property type="entry name" value="PBP2_PotD_PotF_like"/>
    <property type="match status" value="1"/>
</dbReference>
<dbReference type="AlphaFoldDB" id="A0A0F5Y8M4"/>
<organism evidence="6 7">
    <name type="scientific">Limnoraphis robusta CS-951</name>
    <dbReference type="NCBI Taxonomy" id="1637645"/>
    <lineage>
        <taxon>Bacteria</taxon>
        <taxon>Bacillati</taxon>
        <taxon>Cyanobacteriota</taxon>
        <taxon>Cyanophyceae</taxon>
        <taxon>Oscillatoriophycideae</taxon>
        <taxon>Oscillatoriales</taxon>
        <taxon>Sirenicapillariaceae</taxon>
        <taxon>Limnoraphis</taxon>
    </lineage>
</organism>
<dbReference type="GO" id="GO:0019808">
    <property type="term" value="F:polyamine binding"/>
    <property type="evidence" value="ECO:0007669"/>
    <property type="project" value="InterPro"/>
</dbReference>
<comment type="subcellular location">
    <subcellularLocation>
        <location evidence="1">Periplasm</location>
    </subcellularLocation>
</comment>
<feature type="binding site" evidence="5">
    <location>
        <position position="113"/>
    </location>
    <ligand>
        <name>spermidine</name>
        <dbReference type="ChEBI" id="CHEBI:57834"/>
    </ligand>
</feature>
<evidence type="ECO:0000256" key="2">
    <source>
        <dbReference type="ARBA" id="ARBA00022448"/>
    </source>
</evidence>
<gene>
    <name evidence="6" type="ORF">WN50_27800</name>
</gene>
<dbReference type="GO" id="GO:0015846">
    <property type="term" value="P:polyamine transport"/>
    <property type="evidence" value="ECO:0007669"/>
    <property type="project" value="InterPro"/>
</dbReference>
<protein>
    <submittedName>
        <fullName evidence="6">Polyamine ABC transporter substrate-binding protein</fullName>
    </submittedName>
</protein>
<comment type="caution">
    <text evidence="6">The sequence shown here is derived from an EMBL/GenBank/DDBJ whole genome shotgun (WGS) entry which is preliminary data.</text>
</comment>
<dbReference type="EMBL" id="LATL02000315">
    <property type="protein sequence ID" value="KKD34992.1"/>
    <property type="molecule type" value="Genomic_DNA"/>
</dbReference>
<dbReference type="PANTHER" id="PTHR30222">
    <property type="entry name" value="SPERMIDINE/PUTRESCINE-BINDING PERIPLASMIC PROTEIN"/>
    <property type="match status" value="1"/>
</dbReference>
<evidence type="ECO:0000256" key="4">
    <source>
        <dbReference type="ARBA" id="ARBA00022764"/>
    </source>
</evidence>